<feature type="domain" description="GGDEF" evidence="4">
    <location>
        <begin position="503"/>
        <end position="635"/>
    </location>
</feature>
<dbReference type="Gene3D" id="3.30.450.20">
    <property type="entry name" value="PAS domain"/>
    <property type="match status" value="2"/>
</dbReference>
<feature type="transmembrane region" description="Helical" evidence="1">
    <location>
        <begin position="187"/>
        <end position="211"/>
    </location>
</feature>
<evidence type="ECO:0000259" key="4">
    <source>
        <dbReference type="PROSITE" id="PS50887"/>
    </source>
</evidence>
<gene>
    <name evidence="5" type="ORF">BET01_13750</name>
</gene>
<dbReference type="CDD" id="cd01949">
    <property type="entry name" value="GGDEF"/>
    <property type="match status" value="1"/>
</dbReference>
<dbReference type="NCBIfam" id="TIGR00254">
    <property type="entry name" value="GGDEF"/>
    <property type="match status" value="1"/>
</dbReference>
<protein>
    <recommendedName>
        <fullName evidence="7">Diguanylate cyclase</fullName>
    </recommendedName>
</protein>
<dbReference type="FunFam" id="3.30.70.270:FF:000001">
    <property type="entry name" value="Diguanylate cyclase domain protein"/>
    <property type="match status" value="1"/>
</dbReference>
<evidence type="ECO:0000256" key="1">
    <source>
        <dbReference type="SAM" id="Phobius"/>
    </source>
</evidence>
<feature type="domain" description="PAS" evidence="2">
    <location>
        <begin position="221"/>
        <end position="268"/>
    </location>
</feature>
<feature type="transmembrane region" description="Helical" evidence="1">
    <location>
        <begin position="96"/>
        <end position="115"/>
    </location>
</feature>
<dbReference type="SMART" id="SM00091">
    <property type="entry name" value="PAS"/>
    <property type="match status" value="2"/>
</dbReference>
<accession>A0A419T817</accession>
<reference evidence="5 6" key="1">
    <citation type="submission" date="2016-08" db="EMBL/GenBank/DDBJ databases">
        <title>A new outlook on sporulation: Clostridium algidixylanolyticum.</title>
        <authorList>
            <person name="Poppleton D.I."/>
            <person name="Gribaldo S."/>
        </authorList>
    </citation>
    <scope>NUCLEOTIDE SEQUENCE [LARGE SCALE GENOMIC DNA]</scope>
    <source>
        <strain evidence="5 6">SPL73</strain>
    </source>
</reference>
<dbReference type="PROSITE" id="PS50887">
    <property type="entry name" value="GGDEF"/>
    <property type="match status" value="1"/>
</dbReference>
<feature type="transmembrane region" description="Helical" evidence="1">
    <location>
        <begin position="6"/>
        <end position="26"/>
    </location>
</feature>
<dbReference type="PROSITE" id="PS50113">
    <property type="entry name" value="PAC"/>
    <property type="match status" value="1"/>
</dbReference>
<evidence type="ECO:0000259" key="3">
    <source>
        <dbReference type="PROSITE" id="PS50113"/>
    </source>
</evidence>
<proteinExistence type="predicted"/>
<keyword evidence="6" id="KW-1185">Reference proteome</keyword>
<dbReference type="NCBIfam" id="TIGR00229">
    <property type="entry name" value="sensory_box"/>
    <property type="match status" value="2"/>
</dbReference>
<dbReference type="Gene3D" id="3.30.70.270">
    <property type="match status" value="1"/>
</dbReference>
<dbReference type="SMART" id="SM00086">
    <property type="entry name" value="PAC"/>
    <property type="match status" value="2"/>
</dbReference>
<dbReference type="InterPro" id="IPR000160">
    <property type="entry name" value="GGDEF_dom"/>
</dbReference>
<keyword evidence="1" id="KW-0472">Membrane</keyword>
<dbReference type="InterPro" id="IPR029787">
    <property type="entry name" value="Nucleotide_cyclase"/>
</dbReference>
<keyword evidence="1" id="KW-0812">Transmembrane</keyword>
<dbReference type="SUPFAM" id="SSF55073">
    <property type="entry name" value="Nucleotide cyclase"/>
    <property type="match status" value="1"/>
</dbReference>
<dbReference type="OrthoDB" id="9804955at2"/>
<evidence type="ECO:0008006" key="7">
    <source>
        <dbReference type="Google" id="ProtNLM"/>
    </source>
</evidence>
<feature type="transmembrane region" description="Helical" evidence="1">
    <location>
        <begin position="38"/>
        <end position="57"/>
    </location>
</feature>
<dbReference type="PANTHER" id="PTHR46663">
    <property type="entry name" value="DIGUANYLATE CYCLASE DGCT-RELATED"/>
    <property type="match status" value="1"/>
</dbReference>
<dbReference type="InterPro" id="IPR001610">
    <property type="entry name" value="PAC"/>
</dbReference>
<dbReference type="InterPro" id="IPR000700">
    <property type="entry name" value="PAS-assoc_C"/>
</dbReference>
<feature type="domain" description="PAC" evidence="3">
    <location>
        <begin position="419"/>
        <end position="471"/>
    </location>
</feature>
<dbReference type="CDD" id="cd00130">
    <property type="entry name" value="PAS"/>
    <property type="match status" value="1"/>
</dbReference>
<dbReference type="InterPro" id="IPR043128">
    <property type="entry name" value="Rev_trsase/Diguanyl_cyclase"/>
</dbReference>
<dbReference type="EMBL" id="MCIA01000006">
    <property type="protein sequence ID" value="RKD33595.1"/>
    <property type="molecule type" value="Genomic_DNA"/>
</dbReference>
<feature type="transmembrane region" description="Helical" evidence="1">
    <location>
        <begin position="121"/>
        <end position="141"/>
    </location>
</feature>
<sequence length="635" mass="73053">MALDLATLSIVLFFISTIQAIVMLFIFRIVHNYPGMNYLLVSCFFTALSGLVFALRSGVIPDIPAILISNLSTFLAVFALNIGFSKFLKRDIAKKWLLTILVLFFITFFTFTLVIDDVSWRIILFSLLISGISFSNAFILLRHQLDSVRQTTRLAATVQIMFGIFFIVRGIFTFFHRTVNIFSPTPFQLLAFFISIATIIICSYCFIIMAIQRDHSEKKQADEQFRLIFETIPDTVLITSLETGEIHETNETFTEETGYSREEAIGKTPMNLNLWQNTDERDAFIEKMKEQGFCKNVEIHLFTKNRKKISVLISSNLMKMDHKMFIISVIRNISHNKELAKKLNTSEDTFKAIMEQSPVSFMLTNTNGDIEYVNKQFLELTGFLEEEVIGKNPRILKSGYQSKKFYGNLWKTITSGLQWKGEIRNRKKNGEIMWGYISLTPILDREGKIIRYLGVQEDISSRKLLEDELKIQARTDMLTGVMNRRYFIENAEKRLSEMNSIHEMAAFLMIDIDRFKDINDSFGHIMGDKAIQTVARQCQNMIKNRDLFGRIGGEEFGALIFAKNQDEYRKTADAIRYSVENINLSCEAEETIPLRISIGLSVYRPGEDTLETLMHRSDIALYQAKNDGRNRVAVL</sequence>
<dbReference type="InterPro" id="IPR000014">
    <property type="entry name" value="PAS"/>
</dbReference>
<dbReference type="SUPFAM" id="SSF55785">
    <property type="entry name" value="PYP-like sensor domain (PAS domain)"/>
    <property type="match status" value="2"/>
</dbReference>
<dbReference type="Proteomes" id="UP000284277">
    <property type="component" value="Unassembled WGS sequence"/>
</dbReference>
<dbReference type="Pfam" id="PF13426">
    <property type="entry name" value="PAS_9"/>
    <property type="match status" value="2"/>
</dbReference>
<dbReference type="RefSeq" id="WP_120195648.1">
    <property type="nucleotide sequence ID" value="NZ_MCIA01000006.1"/>
</dbReference>
<keyword evidence="1" id="KW-1133">Transmembrane helix</keyword>
<evidence type="ECO:0000259" key="2">
    <source>
        <dbReference type="PROSITE" id="PS50112"/>
    </source>
</evidence>
<organism evidence="5 6">
    <name type="scientific">Lacrimispora algidixylanolytica</name>
    <dbReference type="NCBI Taxonomy" id="94868"/>
    <lineage>
        <taxon>Bacteria</taxon>
        <taxon>Bacillati</taxon>
        <taxon>Bacillota</taxon>
        <taxon>Clostridia</taxon>
        <taxon>Lachnospirales</taxon>
        <taxon>Lachnospiraceae</taxon>
        <taxon>Lacrimispora</taxon>
    </lineage>
</organism>
<dbReference type="InterPro" id="IPR035965">
    <property type="entry name" value="PAS-like_dom_sf"/>
</dbReference>
<dbReference type="PANTHER" id="PTHR46663:SF3">
    <property type="entry name" value="SLL0267 PROTEIN"/>
    <property type="match status" value="1"/>
</dbReference>
<feature type="transmembrane region" description="Helical" evidence="1">
    <location>
        <begin position="63"/>
        <end position="84"/>
    </location>
</feature>
<name>A0A419T817_9FIRM</name>
<evidence type="ECO:0000313" key="5">
    <source>
        <dbReference type="EMBL" id="RKD33595.1"/>
    </source>
</evidence>
<dbReference type="SMART" id="SM00267">
    <property type="entry name" value="GGDEF"/>
    <property type="match status" value="1"/>
</dbReference>
<feature type="domain" description="PAS" evidence="2">
    <location>
        <begin position="346"/>
        <end position="392"/>
    </location>
</feature>
<dbReference type="Pfam" id="PF00990">
    <property type="entry name" value="GGDEF"/>
    <property type="match status" value="1"/>
</dbReference>
<dbReference type="InterPro" id="IPR052163">
    <property type="entry name" value="DGC-Regulatory_Protein"/>
</dbReference>
<dbReference type="PROSITE" id="PS50112">
    <property type="entry name" value="PAS"/>
    <property type="match status" value="2"/>
</dbReference>
<evidence type="ECO:0000313" key="6">
    <source>
        <dbReference type="Proteomes" id="UP000284277"/>
    </source>
</evidence>
<dbReference type="AlphaFoldDB" id="A0A419T817"/>
<comment type="caution">
    <text evidence="5">The sequence shown here is derived from an EMBL/GenBank/DDBJ whole genome shotgun (WGS) entry which is preliminary data.</text>
</comment>
<feature type="transmembrane region" description="Helical" evidence="1">
    <location>
        <begin position="153"/>
        <end position="175"/>
    </location>
</feature>